<evidence type="ECO:0000313" key="3">
    <source>
        <dbReference type="Proteomes" id="UP000003639"/>
    </source>
</evidence>
<keyword evidence="1" id="KW-1133">Transmembrane helix</keyword>
<reference evidence="2 3" key="2">
    <citation type="submission" date="2007-06" db="EMBL/GenBank/DDBJ databases">
        <title>Draft genome sequence of Pseudoflavonifractor capillosus ATCC 29799.</title>
        <authorList>
            <person name="Sudarsanam P."/>
            <person name="Ley R."/>
            <person name="Guruge J."/>
            <person name="Turnbaugh P.J."/>
            <person name="Mahowald M."/>
            <person name="Liep D."/>
            <person name="Gordon J."/>
        </authorList>
    </citation>
    <scope>NUCLEOTIDE SEQUENCE [LARGE SCALE GENOMIC DNA]</scope>
    <source>
        <strain evidence="2 3">ATCC 29799</strain>
    </source>
</reference>
<feature type="transmembrane region" description="Helical" evidence="1">
    <location>
        <begin position="77"/>
        <end position="94"/>
    </location>
</feature>
<evidence type="ECO:0000256" key="1">
    <source>
        <dbReference type="SAM" id="Phobius"/>
    </source>
</evidence>
<dbReference type="Proteomes" id="UP000003639">
    <property type="component" value="Unassembled WGS sequence"/>
</dbReference>
<feature type="transmembrane region" description="Helical" evidence="1">
    <location>
        <begin position="52"/>
        <end position="71"/>
    </location>
</feature>
<keyword evidence="1" id="KW-0812">Transmembrane</keyword>
<reference evidence="2 3" key="1">
    <citation type="submission" date="2007-04" db="EMBL/GenBank/DDBJ databases">
        <authorList>
            <person name="Fulton L."/>
            <person name="Clifton S."/>
            <person name="Fulton B."/>
            <person name="Xu J."/>
            <person name="Minx P."/>
            <person name="Pepin K.H."/>
            <person name="Johnson M."/>
            <person name="Thiruvilangam P."/>
            <person name="Bhonagiri V."/>
            <person name="Nash W.E."/>
            <person name="Mardis E.R."/>
            <person name="Wilson R.K."/>
        </authorList>
    </citation>
    <scope>NUCLEOTIDE SEQUENCE [LARGE SCALE GENOMIC DNA]</scope>
    <source>
        <strain evidence="2 3">ATCC 29799</strain>
    </source>
</reference>
<protein>
    <submittedName>
        <fullName evidence="2">Uncharacterized protein</fullName>
    </submittedName>
</protein>
<evidence type="ECO:0000313" key="2">
    <source>
        <dbReference type="EMBL" id="EDM98981.1"/>
    </source>
</evidence>
<organism evidence="2 3">
    <name type="scientific">Pseudoflavonifractor capillosus ATCC 29799</name>
    <dbReference type="NCBI Taxonomy" id="411467"/>
    <lineage>
        <taxon>Bacteria</taxon>
        <taxon>Bacillati</taxon>
        <taxon>Bacillota</taxon>
        <taxon>Clostridia</taxon>
        <taxon>Eubacteriales</taxon>
        <taxon>Oscillospiraceae</taxon>
        <taxon>Pseudoflavonifractor</taxon>
    </lineage>
</organism>
<gene>
    <name evidence="2" type="ORF">BACCAP_02907</name>
</gene>
<dbReference type="AlphaFoldDB" id="A6NXG1"/>
<sequence length="129" mass="14816">MITCFSIMACYNKINIKLKEIGIGICGGGIYLDKFCDALDNFFCFVRRHYGAFFWISWAYIITLCVLQTVFDFADTITAVAIIPINLLTWPVFLETRKLKDIPFLVERSIWGLLVMSTLLPLCILFDIL</sequence>
<proteinExistence type="predicted"/>
<feature type="transmembrane region" description="Helical" evidence="1">
    <location>
        <begin position="110"/>
        <end position="128"/>
    </location>
</feature>
<comment type="caution">
    <text evidence="2">The sequence shown here is derived from an EMBL/GenBank/DDBJ whole genome shotgun (WGS) entry which is preliminary data.</text>
</comment>
<keyword evidence="1" id="KW-0472">Membrane</keyword>
<keyword evidence="3" id="KW-1185">Reference proteome</keyword>
<dbReference type="EMBL" id="AAXG02000028">
    <property type="protein sequence ID" value="EDM98981.1"/>
    <property type="molecule type" value="Genomic_DNA"/>
</dbReference>
<dbReference type="STRING" id="411467.BACCAP_02907"/>
<name>A6NXG1_9FIRM</name>
<accession>A6NXG1</accession>